<protein>
    <submittedName>
        <fullName evidence="1">Uncharacterized protein</fullName>
    </submittedName>
</protein>
<organism evidence="1 2">
    <name type="scientific">Ciceribacter sichuanensis</name>
    <dbReference type="NCBI Taxonomy" id="2949647"/>
    <lineage>
        <taxon>Bacteria</taxon>
        <taxon>Pseudomonadati</taxon>
        <taxon>Pseudomonadota</taxon>
        <taxon>Alphaproteobacteria</taxon>
        <taxon>Hyphomicrobiales</taxon>
        <taxon>Rhizobiaceae</taxon>
        <taxon>Ciceribacter</taxon>
    </lineage>
</organism>
<accession>A0ABT0V5W0</accession>
<dbReference type="Proteomes" id="UP001155079">
    <property type="component" value="Unassembled WGS sequence"/>
</dbReference>
<evidence type="ECO:0000313" key="2">
    <source>
        <dbReference type="Proteomes" id="UP001155079"/>
    </source>
</evidence>
<gene>
    <name evidence="1" type="ORF">NBH20_01530</name>
</gene>
<comment type="caution">
    <text evidence="1">The sequence shown here is derived from an EMBL/GenBank/DDBJ whole genome shotgun (WGS) entry which is preliminary data.</text>
</comment>
<dbReference type="RefSeq" id="WP_250943737.1">
    <property type="nucleotide sequence ID" value="NZ_JAMQAY010000001.1"/>
</dbReference>
<evidence type="ECO:0000313" key="1">
    <source>
        <dbReference type="EMBL" id="MCM2399823.1"/>
    </source>
</evidence>
<proteinExistence type="predicted"/>
<keyword evidence="2" id="KW-1185">Reference proteome</keyword>
<dbReference type="EMBL" id="JAMQAY010000001">
    <property type="protein sequence ID" value="MCM2399823.1"/>
    <property type="molecule type" value="Genomic_DNA"/>
</dbReference>
<reference evidence="1 2" key="1">
    <citation type="submission" date="2022-06" db="EMBL/GenBank/DDBJ databases">
        <authorList>
            <person name="Sun Q."/>
        </authorList>
    </citation>
    <scope>NUCLEOTIDE SEQUENCE [LARGE SCALE GENOMIC DNA]</scope>
    <source>
        <strain evidence="1 2">S153</strain>
    </source>
</reference>
<name>A0ABT0V5W0_9HYPH</name>
<sequence length="106" mass="12087">MKDKSRILLVIAPSFNECRRTAMEFDLDFAKVEHMRFLHRVPQLRGWTRGTPFIALRRDRWPVELDNTLHALQMKGQLRIATDRDLADLVKGGAAMPAAAMAGREA</sequence>